<dbReference type="Gene3D" id="1.10.10.10">
    <property type="entry name" value="Winged helix-like DNA-binding domain superfamily/Winged helix DNA-binding domain"/>
    <property type="match status" value="1"/>
</dbReference>
<dbReference type="SMART" id="SM00418">
    <property type="entry name" value="HTH_ARSR"/>
    <property type="match status" value="1"/>
</dbReference>
<dbReference type="AlphaFoldDB" id="M1WKV7"/>
<dbReference type="GO" id="GO:0003677">
    <property type="term" value="F:DNA binding"/>
    <property type="evidence" value="ECO:0007669"/>
    <property type="project" value="UniProtKB-KW"/>
</dbReference>
<dbReference type="SUPFAM" id="SSF46785">
    <property type="entry name" value="Winged helix' DNA-binding domain"/>
    <property type="match status" value="1"/>
</dbReference>
<sequence>MSKKTEDQTVSSKTDADLDRMARMFKALSNPHRLRIYSELAACVHEPITKRLPEEFQNCQCGFAERLGLAPSTVSHHFKELREAGLVHMKRDGKDVLFWVNQEAARKLRHILHG</sequence>
<feature type="domain" description="HTH arsR-type" evidence="4">
    <location>
        <begin position="13"/>
        <end position="114"/>
    </location>
</feature>
<dbReference type="InterPro" id="IPR011991">
    <property type="entry name" value="ArsR-like_HTH"/>
</dbReference>
<dbReference type="Pfam" id="PF01022">
    <property type="entry name" value="HTH_5"/>
    <property type="match status" value="1"/>
</dbReference>
<name>M1WKV7_PSEP2</name>
<proteinExistence type="predicted"/>
<dbReference type="PROSITE" id="PS50987">
    <property type="entry name" value="HTH_ARSR_2"/>
    <property type="match status" value="1"/>
</dbReference>
<dbReference type="HOGENOM" id="CLU_097806_3_2_7"/>
<evidence type="ECO:0000256" key="2">
    <source>
        <dbReference type="ARBA" id="ARBA00023125"/>
    </source>
</evidence>
<evidence type="ECO:0000256" key="3">
    <source>
        <dbReference type="ARBA" id="ARBA00023163"/>
    </source>
</evidence>
<evidence type="ECO:0000313" key="5">
    <source>
        <dbReference type="EMBL" id="CCH50266.1"/>
    </source>
</evidence>
<dbReference type="OrthoDB" id="9800049at2"/>
<dbReference type="GO" id="GO:0003700">
    <property type="term" value="F:DNA-binding transcription factor activity"/>
    <property type="evidence" value="ECO:0007669"/>
    <property type="project" value="InterPro"/>
</dbReference>
<evidence type="ECO:0000259" key="4">
    <source>
        <dbReference type="PROSITE" id="PS50987"/>
    </source>
</evidence>
<keyword evidence="1" id="KW-0805">Transcription regulation</keyword>
<keyword evidence="2" id="KW-0238">DNA-binding</keyword>
<reference evidence="6" key="2">
    <citation type="journal article" date="2013" name="Stand. Genomic Sci.">
        <title>Complete genome sequence of Desulfocapsa sulfexigens, a marine deltaproteobacterium specialized in disproportionating inorganic sulfur compounds.</title>
        <authorList>
            <person name="Finster K.W."/>
            <person name="Kjeldsen K.U."/>
            <person name="Kube M."/>
            <person name="Reinhardt R."/>
            <person name="Mussmann M."/>
            <person name="Amann R."/>
            <person name="Schreiber L."/>
        </authorList>
    </citation>
    <scope>NUCLEOTIDE SEQUENCE [LARGE SCALE GENOMIC DNA]</scope>
    <source>
        <strain evidence="6">DSM 10523 / SB164P1</strain>
    </source>
</reference>
<dbReference type="InterPro" id="IPR051081">
    <property type="entry name" value="HTH_MetalResp_TranReg"/>
</dbReference>
<protein>
    <submittedName>
        <fullName evidence="5">ArsR family transcriptional regulator</fullName>
    </submittedName>
</protein>
<evidence type="ECO:0000313" key="6">
    <source>
        <dbReference type="Proteomes" id="UP000011724"/>
    </source>
</evidence>
<accession>M1WKV7</accession>
<reference evidence="5 6" key="1">
    <citation type="journal article" date="2013" name="PLoS ONE">
        <title>The first genomic and proteomic characterization of a deep-sea sulfate reducer: insights into the piezophilic lifestyle of Desulfovibrio piezophilus.</title>
        <authorList>
            <person name="Pradel N."/>
            <person name="Ji B."/>
            <person name="Gimenez G."/>
            <person name="Talla E."/>
            <person name="Lenoble P."/>
            <person name="Garel M."/>
            <person name="Tamburini C."/>
            <person name="Fourquet P."/>
            <person name="Lebrun R."/>
            <person name="Bertin P."/>
            <person name="Denis Y."/>
            <person name="Pophillat M."/>
            <person name="Barbe V."/>
            <person name="Ollivier B."/>
            <person name="Dolla A."/>
        </authorList>
    </citation>
    <scope>NUCLEOTIDE SEQUENCE [LARGE SCALE GENOMIC DNA]</scope>
    <source>
        <strain evidence="6">DSM 10523 / SB164P1</strain>
    </source>
</reference>
<dbReference type="Proteomes" id="UP000011724">
    <property type="component" value="Chromosome"/>
</dbReference>
<dbReference type="EMBL" id="FO203427">
    <property type="protein sequence ID" value="CCH50266.1"/>
    <property type="molecule type" value="Genomic_DNA"/>
</dbReference>
<dbReference type="InterPro" id="IPR001845">
    <property type="entry name" value="HTH_ArsR_DNA-bd_dom"/>
</dbReference>
<dbReference type="KEGG" id="dpi:BN4_20204"/>
<keyword evidence="6" id="KW-1185">Reference proteome</keyword>
<dbReference type="CDD" id="cd00090">
    <property type="entry name" value="HTH_ARSR"/>
    <property type="match status" value="1"/>
</dbReference>
<dbReference type="STRING" id="1322246.BN4_20204"/>
<evidence type="ECO:0000256" key="1">
    <source>
        <dbReference type="ARBA" id="ARBA00023015"/>
    </source>
</evidence>
<keyword evidence="3" id="KW-0804">Transcription</keyword>
<dbReference type="InterPro" id="IPR036388">
    <property type="entry name" value="WH-like_DNA-bd_sf"/>
</dbReference>
<dbReference type="eggNOG" id="COG0640">
    <property type="taxonomic scope" value="Bacteria"/>
</dbReference>
<dbReference type="PATRIC" id="fig|879567.3.peg.3276"/>
<dbReference type="PANTHER" id="PTHR33154">
    <property type="entry name" value="TRANSCRIPTIONAL REGULATOR, ARSR FAMILY"/>
    <property type="match status" value="1"/>
</dbReference>
<dbReference type="RefSeq" id="WP_015416308.1">
    <property type="nucleotide sequence ID" value="NC_020409.1"/>
</dbReference>
<dbReference type="InterPro" id="IPR036390">
    <property type="entry name" value="WH_DNA-bd_sf"/>
</dbReference>
<dbReference type="PANTHER" id="PTHR33154:SF18">
    <property type="entry name" value="ARSENICAL RESISTANCE OPERON REPRESSOR"/>
    <property type="match status" value="1"/>
</dbReference>
<gene>
    <name evidence="5" type="ordered locus">BN4_20204</name>
</gene>
<dbReference type="BioCyc" id="DPIE1322246:BN4_RS15240-MONOMER"/>
<dbReference type="NCBIfam" id="NF033788">
    <property type="entry name" value="HTH_metalloreg"/>
    <property type="match status" value="1"/>
</dbReference>
<organism evidence="5 6">
    <name type="scientific">Pseudodesulfovibrio piezophilus (strain DSM 21447 / JCM 15486 / C1TLV30)</name>
    <name type="common">Desulfovibrio piezophilus</name>
    <dbReference type="NCBI Taxonomy" id="1322246"/>
    <lineage>
        <taxon>Bacteria</taxon>
        <taxon>Pseudomonadati</taxon>
        <taxon>Thermodesulfobacteriota</taxon>
        <taxon>Desulfovibrionia</taxon>
        <taxon>Desulfovibrionales</taxon>
        <taxon>Desulfovibrionaceae</taxon>
    </lineage>
</organism>